<dbReference type="PANTHER" id="PTHR22597:SF0">
    <property type="entry name" value="POLYCOMB PROTEIN SUZ12"/>
    <property type="match status" value="1"/>
</dbReference>
<dbReference type="Pfam" id="PF09733">
    <property type="entry name" value="VEFS-Box"/>
    <property type="match status" value="1"/>
</dbReference>
<organism evidence="11 12">
    <name type="scientific">Crassostrea virginica</name>
    <name type="common">Eastern oyster</name>
    <dbReference type="NCBI Taxonomy" id="6565"/>
    <lineage>
        <taxon>Eukaryota</taxon>
        <taxon>Metazoa</taxon>
        <taxon>Spiralia</taxon>
        <taxon>Lophotrochozoa</taxon>
        <taxon>Mollusca</taxon>
        <taxon>Bivalvia</taxon>
        <taxon>Autobranchia</taxon>
        <taxon>Pteriomorphia</taxon>
        <taxon>Ostreida</taxon>
        <taxon>Ostreoidea</taxon>
        <taxon>Ostreidae</taxon>
        <taxon>Crassostrea</taxon>
    </lineage>
</organism>
<protein>
    <submittedName>
        <fullName evidence="12">Polycomb protein suz12-like isoform X1</fullName>
    </submittedName>
</protein>
<dbReference type="KEGG" id="cvn:111119428"/>
<keyword evidence="5" id="KW-0156">Chromatin regulator</keyword>
<keyword evidence="6" id="KW-0805">Transcription regulation</keyword>
<accession>A0A8B8CHN3</accession>
<dbReference type="CDD" id="cd21750">
    <property type="entry name" value="ZnB-Zn_SUZ12"/>
    <property type="match status" value="1"/>
</dbReference>
<sequence>MKSKKRPRENTPAVDTQTETVDREQFLKAFEKPTQIYRYLRTRHQISPIILHRTLSYMKQRRSVSNAKRKSFDVNSILKRVTDQEKQKVSAKAERSKSLNLKIKGYFCENESNDRVDVDVFLIQVCSKRRGGSMTSVTKTLLRTVSVPVNPTKEEHHDPLLISHECFSNSHILPIKPLILCLCVNTSPMNSPMANGQCNGKLSSSDDEQPSRKKRNGQYPADDIEMPVFSTEVVILDRNKKCHVSSGDYEFVLHEQGADFKNASWETVMNGKHVQAFEVFNFHPTLKCSIDWTVNGKADSSTNSGATDATHMQYLSENQLMQLPLNSGTISKEEEQTTPKKRQRVFYQFLYNNSTRHQNEARDDLHCPWCALNCVHLYGLLKHLRLCHARFNFIYVPHPKGVRIDVTINERYDGSYAGNPQNLYSNVDIGYAFKRNGPVRRTPVTQVLVYRPKRPTESFTEFTEPESDIQINRQFMQGHNRLYYHTMTSEVIRPQEIDVDSEEETDPVWLRQKTVNMIDEFTDVNEGEKELMKLWNLHVMKYNFIADCQIPEACYSFVREHGVQMIKKNLSRNFLSHMVNLFDFSLIRPDVVHKTMQMLDEVDDSMHRS</sequence>
<evidence type="ECO:0000256" key="6">
    <source>
        <dbReference type="ARBA" id="ARBA00023015"/>
    </source>
</evidence>
<proteinExistence type="inferred from homology"/>
<dbReference type="Proteomes" id="UP000694844">
    <property type="component" value="Chromosome 2"/>
</dbReference>
<keyword evidence="7" id="KW-0804">Transcription</keyword>
<feature type="domain" description="Polycomb protein VEFS-Box" evidence="9">
    <location>
        <begin position="473"/>
        <end position="589"/>
    </location>
</feature>
<keyword evidence="4" id="KW-0862">Zinc</keyword>
<dbReference type="GO" id="GO:0008270">
    <property type="term" value="F:zinc ion binding"/>
    <property type="evidence" value="ECO:0007669"/>
    <property type="project" value="UniProtKB-KW"/>
</dbReference>
<dbReference type="InterPro" id="IPR019135">
    <property type="entry name" value="Polycomb_protein_VEFS-Box"/>
</dbReference>
<evidence type="ECO:0000313" key="11">
    <source>
        <dbReference type="Proteomes" id="UP000694844"/>
    </source>
</evidence>
<dbReference type="Pfam" id="PF23320">
    <property type="entry name" value="Zn_SUZ12"/>
    <property type="match status" value="1"/>
</dbReference>
<reference evidence="12" key="1">
    <citation type="submission" date="2025-08" db="UniProtKB">
        <authorList>
            <consortium name="RefSeq"/>
        </authorList>
    </citation>
    <scope>IDENTIFICATION</scope>
    <source>
        <tissue evidence="12">Whole sample</tissue>
    </source>
</reference>
<evidence type="ECO:0000256" key="5">
    <source>
        <dbReference type="ARBA" id="ARBA00022853"/>
    </source>
</evidence>
<dbReference type="InterPro" id="IPR057540">
    <property type="entry name" value="Znf_SUZ12"/>
</dbReference>
<dbReference type="RefSeq" id="XP_022315323.1">
    <property type="nucleotide sequence ID" value="XM_022459615.1"/>
</dbReference>
<feature type="region of interest" description="Disordered" evidence="8">
    <location>
        <begin position="195"/>
        <end position="222"/>
    </location>
</feature>
<dbReference type="CDD" id="cd21551">
    <property type="entry name" value="VEFS-box_SUZ12"/>
    <property type="match status" value="1"/>
</dbReference>
<evidence type="ECO:0000256" key="4">
    <source>
        <dbReference type="ARBA" id="ARBA00022833"/>
    </source>
</evidence>
<dbReference type="GO" id="GO:0035098">
    <property type="term" value="C:ESC/E(Z) complex"/>
    <property type="evidence" value="ECO:0007669"/>
    <property type="project" value="TreeGrafter"/>
</dbReference>
<feature type="domain" description="Polycomb protein SUZ12-like zinc finger" evidence="10">
    <location>
        <begin position="343"/>
        <end position="410"/>
    </location>
</feature>
<dbReference type="OrthoDB" id="166746at2759"/>
<gene>
    <name evidence="12" type="primary">LOC111119428</name>
</gene>
<evidence type="ECO:0000256" key="3">
    <source>
        <dbReference type="ARBA" id="ARBA00022771"/>
    </source>
</evidence>
<evidence type="ECO:0000313" key="12">
    <source>
        <dbReference type="RefSeq" id="XP_022315323.1"/>
    </source>
</evidence>
<dbReference type="GO" id="GO:0016586">
    <property type="term" value="C:RSC-type complex"/>
    <property type="evidence" value="ECO:0007669"/>
    <property type="project" value="TreeGrafter"/>
</dbReference>
<dbReference type="PANTHER" id="PTHR22597">
    <property type="entry name" value="POLYCOMB GROUP PROTEIN"/>
    <property type="match status" value="1"/>
</dbReference>
<dbReference type="GeneID" id="111119428"/>
<evidence type="ECO:0000259" key="9">
    <source>
        <dbReference type="Pfam" id="PF09733"/>
    </source>
</evidence>
<evidence type="ECO:0000256" key="2">
    <source>
        <dbReference type="ARBA" id="ARBA00022723"/>
    </source>
</evidence>
<dbReference type="GO" id="GO:0006325">
    <property type="term" value="P:chromatin organization"/>
    <property type="evidence" value="ECO:0007669"/>
    <property type="project" value="UniProtKB-KW"/>
</dbReference>
<keyword evidence="2" id="KW-0479">Metal-binding</keyword>
<evidence type="ECO:0000256" key="1">
    <source>
        <dbReference type="ARBA" id="ARBA00007416"/>
    </source>
</evidence>
<evidence type="ECO:0000256" key="7">
    <source>
        <dbReference type="ARBA" id="ARBA00023163"/>
    </source>
</evidence>
<dbReference type="GO" id="GO:0031490">
    <property type="term" value="F:chromatin DNA binding"/>
    <property type="evidence" value="ECO:0007669"/>
    <property type="project" value="TreeGrafter"/>
</dbReference>
<keyword evidence="11" id="KW-1185">Reference proteome</keyword>
<evidence type="ECO:0000256" key="8">
    <source>
        <dbReference type="SAM" id="MobiDB-lite"/>
    </source>
</evidence>
<evidence type="ECO:0000259" key="10">
    <source>
        <dbReference type="Pfam" id="PF23320"/>
    </source>
</evidence>
<comment type="similarity">
    <text evidence="1">Belongs to the VEFS (VRN2-EMF2-FIS2-SU(Z)12) family.</text>
</comment>
<dbReference type="AlphaFoldDB" id="A0A8B8CHN3"/>
<keyword evidence="3" id="KW-0863">Zinc-finger</keyword>
<name>A0A8B8CHN3_CRAVI</name>